<comment type="caution">
    <text evidence="5">The sequence shown here is derived from an EMBL/GenBank/DDBJ whole genome shotgun (WGS) entry which is preliminary data.</text>
</comment>
<reference evidence="5" key="4">
    <citation type="submission" date="2023-08" db="EMBL/GenBank/DDBJ databases">
        <authorList>
            <person name="Sun Q."/>
            <person name="Zhou Y."/>
        </authorList>
    </citation>
    <scope>NUCLEOTIDE SEQUENCE</scope>
    <source>
        <strain evidence="6">CGMCC 1.8884</strain>
        <strain evidence="5">CGMCC 1.8885</strain>
    </source>
</reference>
<evidence type="ECO:0000256" key="2">
    <source>
        <dbReference type="RuleBase" id="RU003616"/>
    </source>
</evidence>
<dbReference type="EMBL" id="BMMA01000020">
    <property type="protein sequence ID" value="GGI86274.1"/>
    <property type="molecule type" value="Genomic_DNA"/>
</dbReference>
<dbReference type="Proteomes" id="UP000630135">
    <property type="component" value="Unassembled WGS sequence"/>
</dbReference>
<evidence type="ECO:0000256" key="1">
    <source>
        <dbReference type="PROSITE-ProRule" id="PRU00285"/>
    </source>
</evidence>
<dbReference type="EMBL" id="BMLZ01000045">
    <property type="protein sequence ID" value="GGP30961.1"/>
    <property type="molecule type" value="Genomic_DNA"/>
</dbReference>
<evidence type="ECO:0000256" key="3">
    <source>
        <dbReference type="SAM" id="MobiDB-lite"/>
    </source>
</evidence>
<evidence type="ECO:0000259" key="4">
    <source>
        <dbReference type="PROSITE" id="PS01031"/>
    </source>
</evidence>
<protein>
    <recommendedName>
        <fullName evidence="4">SHSP domain-containing protein</fullName>
    </recommendedName>
</protein>
<name>A0AAV4K9H4_9DEIO</name>
<feature type="region of interest" description="Disordered" evidence="3">
    <location>
        <begin position="68"/>
        <end position="123"/>
    </location>
</feature>
<sequence length="123" mass="14051">MLRFDPFREIEELQQRFDRALGGGTRGSDQNFFSPVVDIHEDERGLEIDLDLPGISPENIRVEAENNTITIQGERRYEGPHGPPHRADPRNLRPHLQHSPALRPEPDRGELRERCVGAPRSQA</sequence>
<dbReference type="CDD" id="cd06464">
    <property type="entry name" value="ACD_sHsps-like"/>
    <property type="match status" value="1"/>
</dbReference>
<feature type="compositionally biased region" description="Basic and acidic residues" evidence="3">
    <location>
        <begin position="104"/>
        <end position="115"/>
    </location>
</feature>
<keyword evidence="7" id="KW-1185">Reference proteome</keyword>
<dbReference type="SUPFAM" id="SSF49764">
    <property type="entry name" value="HSP20-like chaperones"/>
    <property type="match status" value="1"/>
</dbReference>
<accession>A0AAV4K9H4</accession>
<dbReference type="Pfam" id="PF00011">
    <property type="entry name" value="HSP20"/>
    <property type="match status" value="1"/>
</dbReference>
<evidence type="ECO:0000313" key="7">
    <source>
        <dbReference type="Proteomes" id="UP000630135"/>
    </source>
</evidence>
<comment type="similarity">
    <text evidence="1 2">Belongs to the small heat shock protein (HSP20) family.</text>
</comment>
<dbReference type="PROSITE" id="PS01031">
    <property type="entry name" value="SHSP"/>
    <property type="match status" value="1"/>
</dbReference>
<reference evidence="5" key="2">
    <citation type="journal article" date="2014" name="Int. J. Syst. Evol. Microbiol.">
        <title>Complete genome sequence of Corynebacterium casei LMG S-19264T (=DSM 44701T), isolated from a smear-ripened cheese.</title>
        <authorList>
            <consortium name="US DOE Joint Genome Institute (JGI-PGF)"/>
            <person name="Walter F."/>
            <person name="Albersmeier A."/>
            <person name="Kalinowski J."/>
            <person name="Ruckert C."/>
        </authorList>
    </citation>
    <scope>NUCLEOTIDE SEQUENCE</scope>
    <source>
        <strain evidence="5">CGMCC 1.8885</strain>
    </source>
</reference>
<reference evidence="6" key="1">
    <citation type="journal article" date="2014" name="Int. J. Syst. Evol. Microbiol.">
        <title>Complete genome of a new Firmicutes species belonging to the dominant human colonic microbiota ('Ruminococcus bicirculans') reveals two chromosomes and a selective capacity to utilize plant glucans.</title>
        <authorList>
            <consortium name="NISC Comparative Sequencing Program"/>
            <person name="Wegmann U."/>
            <person name="Louis P."/>
            <person name="Goesmann A."/>
            <person name="Henrissat B."/>
            <person name="Duncan S.H."/>
            <person name="Flint H.J."/>
        </authorList>
    </citation>
    <scope>NUCLEOTIDE SEQUENCE</scope>
    <source>
        <strain evidence="6">CGMCC 1.8884</strain>
    </source>
</reference>
<evidence type="ECO:0000313" key="5">
    <source>
        <dbReference type="EMBL" id="GGI86274.1"/>
    </source>
</evidence>
<dbReference type="InterPro" id="IPR008978">
    <property type="entry name" value="HSP20-like_chaperone"/>
</dbReference>
<dbReference type="Gene3D" id="2.60.40.790">
    <property type="match status" value="1"/>
</dbReference>
<dbReference type="AlphaFoldDB" id="A0AAV4K9H4"/>
<evidence type="ECO:0000313" key="8">
    <source>
        <dbReference type="Proteomes" id="UP000652720"/>
    </source>
</evidence>
<dbReference type="Proteomes" id="UP000652720">
    <property type="component" value="Unassembled WGS sequence"/>
</dbReference>
<reference evidence="7" key="3">
    <citation type="journal article" date="2019" name="Int. J. Syst. Evol. Microbiol.">
        <title>The Global Catalogue of Microorganisms (GCM) 10K type strain sequencing project: providing services to taxonomists for standard genome sequencing and annotation.</title>
        <authorList>
            <consortium name="The Broad Institute Genomics Platform"/>
            <consortium name="The Broad Institute Genome Sequencing Center for Infectious Disease"/>
            <person name="Wu L."/>
            <person name="Ma J."/>
        </authorList>
    </citation>
    <scope>NUCLEOTIDE SEQUENCE [LARGE SCALE GENOMIC DNA]</scope>
    <source>
        <strain evidence="7">CGMCC 1.8884</strain>
    </source>
</reference>
<gene>
    <name evidence="6" type="ORF">GCM10008021_26120</name>
    <name evidence="5" type="ORF">GCM10010914_20800</name>
</gene>
<evidence type="ECO:0000313" key="6">
    <source>
        <dbReference type="EMBL" id="GGP30961.1"/>
    </source>
</evidence>
<feature type="domain" description="SHSP" evidence="4">
    <location>
        <begin position="27"/>
        <end position="123"/>
    </location>
</feature>
<organism evidence="5 8">
    <name type="scientific">Deinococcus wulumuqiensis</name>
    <dbReference type="NCBI Taxonomy" id="980427"/>
    <lineage>
        <taxon>Bacteria</taxon>
        <taxon>Thermotogati</taxon>
        <taxon>Deinococcota</taxon>
        <taxon>Deinococci</taxon>
        <taxon>Deinococcales</taxon>
        <taxon>Deinococcaceae</taxon>
        <taxon>Deinococcus</taxon>
    </lineage>
</organism>
<feature type="compositionally biased region" description="Basic and acidic residues" evidence="3">
    <location>
        <begin position="73"/>
        <end position="91"/>
    </location>
</feature>
<dbReference type="InterPro" id="IPR002068">
    <property type="entry name" value="A-crystallin/Hsp20_dom"/>
</dbReference>
<proteinExistence type="inferred from homology"/>